<keyword evidence="3" id="KW-1185">Reference proteome</keyword>
<dbReference type="Pfam" id="PF21310">
    <property type="entry name" value="OCRL-like_ASH"/>
    <property type="match status" value="1"/>
</dbReference>
<evidence type="ECO:0000259" key="1">
    <source>
        <dbReference type="Pfam" id="PF21310"/>
    </source>
</evidence>
<feature type="domain" description="OCRL-1/2 ASH" evidence="1">
    <location>
        <begin position="12"/>
        <end position="118"/>
    </location>
</feature>
<gene>
    <name evidence="2" type="ORF">PXEA_LOCUS7303</name>
</gene>
<organism evidence="2 3">
    <name type="scientific">Protopolystoma xenopodis</name>
    <dbReference type="NCBI Taxonomy" id="117903"/>
    <lineage>
        <taxon>Eukaryota</taxon>
        <taxon>Metazoa</taxon>
        <taxon>Spiralia</taxon>
        <taxon>Lophotrochozoa</taxon>
        <taxon>Platyhelminthes</taxon>
        <taxon>Monogenea</taxon>
        <taxon>Polyopisthocotylea</taxon>
        <taxon>Polystomatidea</taxon>
        <taxon>Polystomatidae</taxon>
        <taxon>Protopolystoma</taxon>
    </lineage>
</organism>
<dbReference type="Gene3D" id="2.60.40.10">
    <property type="entry name" value="Immunoglobulins"/>
    <property type="match status" value="1"/>
</dbReference>
<evidence type="ECO:0000313" key="2">
    <source>
        <dbReference type="EMBL" id="VEL13863.1"/>
    </source>
</evidence>
<proteinExistence type="predicted"/>
<reference evidence="2" key="1">
    <citation type="submission" date="2018-11" db="EMBL/GenBank/DDBJ databases">
        <authorList>
            <consortium name="Pathogen Informatics"/>
        </authorList>
    </citation>
    <scope>NUCLEOTIDE SEQUENCE</scope>
</reference>
<dbReference type="EMBL" id="CAAALY010019191">
    <property type="protein sequence ID" value="VEL13863.1"/>
    <property type="molecule type" value="Genomic_DNA"/>
</dbReference>
<evidence type="ECO:0000313" key="3">
    <source>
        <dbReference type="Proteomes" id="UP000784294"/>
    </source>
</evidence>
<dbReference type="OrthoDB" id="7862313at2759"/>
<accession>A0A3S5BQN7</accession>
<dbReference type="InterPro" id="IPR048869">
    <property type="entry name" value="OCRL-1_2_ASH"/>
</dbReference>
<protein>
    <recommendedName>
        <fullName evidence="1">OCRL-1/2 ASH domain-containing protein</fullName>
    </recommendedName>
</protein>
<dbReference type="AlphaFoldDB" id="A0A3S5BQN7"/>
<dbReference type="Proteomes" id="UP000784294">
    <property type="component" value="Unassembled WGS sequence"/>
</dbReference>
<dbReference type="InterPro" id="IPR013783">
    <property type="entry name" value="Ig-like_fold"/>
</dbReference>
<name>A0A3S5BQN7_9PLAT</name>
<comment type="caution">
    <text evidence="2">The sequence shown here is derived from an EMBL/GenBank/DDBJ whole genome shotgun (WGS) entry which is preliminary data.</text>
</comment>
<sequence>MVYNLNLPQALLDRQEVDFGEVRFYEIKRQSVTLTNTGQSSLEFRFVREGAAVFPLWLTVTPTSRELEKDGSCQITFEVYVNNETVRQLNNGSMELSAILVLKLIGGKDYFISLAGHFVATSFGLPLSMLLSLSSLPVTRMSTEEVRKRVGFLGLSLPD</sequence>